<feature type="compositionally biased region" description="Basic and acidic residues" evidence="10">
    <location>
        <begin position="343"/>
        <end position="374"/>
    </location>
</feature>
<dbReference type="PROSITE" id="PS50294">
    <property type="entry name" value="WD_REPEATS_REGION"/>
    <property type="match status" value="2"/>
</dbReference>
<dbReference type="PRINTS" id="PR00320">
    <property type="entry name" value="GPROTEINBRPT"/>
</dbReference>
<reference evidence="12" key="1">
    <citation type="submission" date="2022-08" db="EMBL/GenBank/DDBJ databases">
        <title>Novel sulphate-reducing endosymbionts in the free-living metamonad Anaeramoeba.</title>
        <authorList>
            <person name="Jerlstrom-Hultqvist J."/>
            <person name="Cepicka I."/>
            <person name="Gallot-Lavallee L."/>
            <person name="Salas-Leiva D."/>
            <person name="Curtis B.A."/>
            <person name="Zahonova K."/>
            <person name="Pipaliya S."/>
            <person name="Dacks J."/>
            <person name="Roger A.J."/>
        </authorList>
    </citation>
    <scope>NUCLEOTIDE SEQUENCE</scope>
    <source>
        <strain evidence="12">Busselton2</strain>
    </source>
</reference>
<dbReference type="PANTHER" id="PTHR22850">
    <property type="entry name" value="WD40 REPEAT FAMILY"/>
    <property type="match status" value="1"/>
</dbReference>
<dbReference type="EMBL" id="JANTQA010000008">
    <property type="protein sequence ID" value="KAJ3453023.1"/>
    <property type="molecule type" value="Genomic_DNA"/>
</dbReference>
<feature type="transmembrane region" description="Helical" evidence="11">
    <location>
        <begin position="63"/>
        <end position="85"/>
    </location>
</feature>
<organism evidence="12 13">
    <name type="scientific">Anaeramoeba flamelloides</name>
    <dbReference type="NCBI Taxonomy" id="1746091"/>
    <lineage>
        <taxon>Eukaryota</taxon>
        <taxon>Metamonada</taxon>
        <taxon>Anaeramoebidae</taxon>
        <taxon>Anaeramoeba</taxon>
    </lineage>
</organism>
<evidence type="ECO:0000256" key="11">
    <source>
        <dbReference type="SAM" id="Phobius"/>
    </source>
</evidence>
<feature type="transmembrane region" description="Helical" evidence="11">
    <location>
        <begin position="26"/>
        <end position="51"/>
    </location>
</feature>
<evidence type="ECO:0000313" key="12">
    <source>
        <dbReference type="EMBL" id="KAJ3453023.1"/>
    </source>
</evidence>
<proteinExistence type="predicted"/>
<accession>A0AAV8AFG3</accession>
<dbReference type="PROSITE" id="PS00678">
    <property type="entry name" value="WD_REPEATS_1"/>
    <property type="match status" value="2"/>
</dbReference>
<keyword evidence="7 11" id="KW-0472">Membrane</keyword>
<dbReference type="Pfam" id="PF00400">
    <property type="entry name" value="WD40"/>
    <property type="match status" value="4"/>
</dbReference>
<dbReference type="InterPro" id="IPR050459">
    <property type="entry name" value="WD_repeat_RBAP46/RBAP48/MSI1"/>
</dbReference>
<dbReference type="AlphaFoldDB" id="A0AAV8AFG3"/>
<evidence type="ECO:0000256" key="3">
    <source>
        <dbReference type="ARBA" id="ARBA00022574"/>
    </source>
</evidence>
<protein>
    <submittedName>
        <fullName evidence="12">Wd-40 repeat-containing protein msi2-related</fullName>
    </submittedName>
</protein>
<comment type="caution">
    <text evidence="12">The sequence shown here is derived from an EMBL/GenBank/DDBJ whole genome shotgun (WGS) entry which is preliminary data.</text>
</comment>
<evidence type="ECO:0000256" key="2">
    <source>
        <dbReference type="ARBA" id="ARBA00004141"/>
    </source>
</evidence>
<feature type="repeat" description="WD" evidence="9">
    <location>
        <begin position="534"/>
        <end position="576"/>
    </location>
</feature>
<evidence type="ECO:0000256" key="9">
    <source>
        <dbReference type="PROSITE-ProRule" id="PRU00221"/>
    </source>
</evidence>
<name>A0AAV8AFG3_9EUKA</name>
<feature type="region of interest" description="Disordered" evidence="10">
    <location>
        <begin position="309"/>
        <end position="388"/>
    </location>
</feature>
<dbReference type="GO" id="GO:0022857">
    <property type="term" value="F:transmembrane transporter activity"/>
    <property type="evidence" value="ECO:0007669"/>
    <property type="project" value="InterPro"/>
</dbReference>
<keyword evidence="3 9" id="KW-0853">WD repeat</keyword>
<feature type="repeat" description="WD" evidence="9">
    <location>
        <begin position="669"/>
        <end position="704"/>
    </location>
</feature>
<feature type="compositionally biased region" description="Acidic residues" evidence="10">
    <location>
        <begin position="315"/>
        <end position="326"/>
    </location>
</feature>
<feature type="repeat" description="WD" evidence="9">
    <location>
        <begin position="625"/>
        <end position="660"/>
    </location>
</feature>
<dbReference type="Gene3D" id="1.20.1080.10">
    <property type="entry name" value="Glycerol uptake facilitator protein"/>
    <property type="match status" value="1"/>
</dbReference>
<dbReference type="SMART" id="SM00320">
    <property type="entry name" value="WD40"/>
    <property type="match status" value="5"/>
</dbReference>
<evidence type="ECO:0000256" key="7">
    <source>
        <dbReference type="ARBA" id="ARBA00023136"/>
    </source>
</evidence>
<sequence>MKRMKTGKESLYEIIEIGYEKSKKGFLYLSLSSIVGGIYIGFTCLIFLMTVGGSPTIRESDPGLANFLGGVVTPVGFIIAFICGSDHFTDGLLYTIPPLFSKRTNILSVFSNWGITFLFNLFGAFLCAWLFSYQSNLLDNDPVNSFAKAYLSCEANSSIWGLFLKGVGGAYLACLGFYLAVAAQDILSKIFGLWFPLMAMGSLGMKHATMSMYYLPIALLIKAPNSSFFKYFWHNLLPISIGNIIGGTFFVATIYYYLYYQKVSVDLDSNGSGANQLDQIELSDNDLDEVADPNLTRRYRVRKVDSILRSKSDGSDGDQQIDSESDMSDRSFTQLEKPLYSDNKLEKEKGAEKEKEKEKQNEKQNKEVKGKNTESQDYPNQEQKYESSDYEDLDLYTLNQDSQSDCETSSSFDEDPDFSEEQGSSQDLTTDIVNYQNDDSEHEWENNRNTSCRFVFLHQLLYQSLTTLWVKNDEESKLQNIILGTNLINKNHLIFATYKLDQKKRGIIQIGPTGNGLIYIYSTENSDYRQVLSCRGHSKEGYGISWNKYLNGYLLSGSYDSRICIWDLSKIESKSQNPILVFDHHNKDVEDVQWHPFNANVFGSVADDKSLKLFDIRNSKPHVDIVAHYGEVNSLAFQPTNENFLITASSDHMIRMWDLRKMNKHLHTFISHKDKVYKVEWNPHYPTFFASSGDDKRINVWNVDKIGDEKRGGGKPNKPTELIFTNYGHKNVIRDFSWSPNIPCTISSIDDNYFNQIWKIKKKYFFSENYPISEDELDF</sequence>
<feature type="region of interest" description="Disordered" evidence="10">
    <location>
        <begin position="401"/>
        <end position="428"/>
    </location>
</feature>
<evidence type="ECO:0000256" key="8">
    <source>
        <dbReference type="ARBA" id="ARBA00023242"/>
    </source>
</evidence>
<dbReference type="GO" id="GO:0005634">
    <property type="term" value="C:nucleus"/>
    <property type="evidence" value="ECO:0007669"/>
    <property type="project" value="UniProtKB-SubCell"/>
</dbReference>
<dbReference type="InterPro" id="IPR015943">
    <property type="entry name" value="WD40/YVTN_repeat-like_dom_sf"/>
</dbReference>
<evidence type="ECO:0000256" key="5">
    <source>
        <dbReference type="ARBA" id="ARBA00022737"/>
    </source>
</evidence>
<keyword evidence="8" id="KW-0539">Nucleus</keyword>
<dbReference type="Gene3D" id="2.130.10.10">
    <property type="entry name" value="YVTN repeat-like/Quinoprotein amine dehydrogenase"/>
    <property type="match status" value="1"/>
</dbReference>
<keyword evidence="6 11" id="KW-1133">Transmembrane helix</keyword>
<keyword evidence="4 11" id="KW-0812">Transmembrane</keyword>
<dbReference type="Proteomes" id="UP001146793">
    <property type="component" value="Unassembled WGS sequence"/>
</dbReference>
<feature type="transmembrane region" description="Helical" evidence="11">
    <location>
        <begin position="159"/>
        <end position="181"/>
    </location>
</feature>
<dbReference type="PROSITE" id="PS50082">
    <property type="entry name" value="WD_REPEATS_2"/>
    <property type="match status" value="3"/>
</dbReference>
<dbReference type="InterPro" id="IPR019775">
    <property type="entry name" value="WD40_repeat_CS"/>
</dbReference>
<comment type="subcellular location">
    <subcellularLocation>
        <location evidence="2">Membrane</location>
        <topology evidence="2">Multi-pass membrane protein</topology>
    </subcellularLocation>
    <subcellularLocation>
        <location evidence="1">Nucleus</location>
    </subcellularLocation>
</comment>
<dbReference type="Pfam" id="PF01226">
    <property type="entry name" value="Form_Nir_trans"/>
    <property type="match status" value="1"/>
</dbReference>
<evidence type="ECO:0000256" key="1">
    <source>
        <dbReference type="ARBA" id="ARBA00004123"/>
    </source>
</evidence>
<dbReference type="SUPFAM" id="SSF50978">
    <property type="entry name" value="WD40 repeat-like"/>
    <property type="match status" value="1"/>
</dbReference>
<feature type="transmembrane region" description="Helical" evidence="11">
    <location>
        <begin position="236"/>
        <end position="258"/>
    </location>
</feature>
<evidence type="ECO:0000256" key="4">
    <source>
        <dbReference type="ARBA" id="ARBA00022692"/>
    </source>
</evidence>
<gene>
    <name evidence="12" type="ORF">M0812_04805</name>
</gene>
<dbReference type="GO" id="GO:0016020">
    <property type="term" value="C:membrane"/>
    <property type="evidence" value="ECO:0007669"/>
    <property type="project" value="UniProtKB-SubCell"/>
</dbReference>
<feature type="transmembrane region" description="Helical" evidence="11">
    <location>
        <begin position="193"/>
        <end position="216"/>
    </location>
</feature>
<evidence type="ECO:0000313" key="13">
    <source>
        <dbReference type="Proteomes" id="UP001146793"/>
    </source>
</evidence>
<dbReference type="InterPro" id="IPR000292">
    <property type="entry name" value="For/NO2_transpt"/>
</dbReference>
<dbReference type="InterPro" id="IPR020472">
    <property type="entry name" value="WD40_PAC1"/>
</dbReference>
<dbReference type="InterPro" id="IPR036322">
    <property type="entry name" value="WD40_repeat_dom_sf"/>
</dbReference>
<evidence type="ECO:0000256" key="10">
    <source>
        <dbReference type="SAM" id="MobiDB-lite"/>
    </source>
</evidence>
<dbReference type="InterPro" id="IPR023271">
    <property type="entry name" value="Aquaporin-like"/>
</dbReference>
<dbReference type="InterPro" id="IPR001680">
    <property type="entry name" value="WD40_rpt"/>
</dbReference>
<feature type="transmembrane region" description="Helical" evidence="11">
    <location>
        <begin position="106"/>
        <end position="131"/>
    </location>
</feature>
<keyword evidence="5" id="KW-0677">Repeat</keyword>
<evidence type="ECO:0000256" key="6">
    <source>
        <dbReference type="ARBA" id="ARBA00022989"/>
    </source>
</evidence>